<feature type="region of interest" description="Disordered" evidence="1">
    <location>
        <begin position="22"/>
        <end position="58"/>
    </location>
</feature>
<keyword evidence="3" id="KW-1185">Reference proteome</keyword>
<feature type="compositionally biased region" description="Basic and acidic residues" evidence="1">
    <location>
        <begin position="26"/>
        <end position="45"/>
    </location>
</feature>
<reference evidence="2 3" key="1">
    <citation type="journal article" date="2018" name="Proc. Natl. Acad. Sci. U.S.A.">
        <title>Draft genome sequence of Camellia sinensis var. sinensis provides insights into the evolution of the tea genome and tea quality.</title>
        <authorList>
            <person name="Wei C."/>
            <person name="Yang H."/>
            <person name="Wang S."/>
            <person name="Zhao J."/>
            <person name="Liu C."/>
            <person name="Gao L."/>
            <person name="Xia E."/>
            <person name="Lu Y."/>
            <person name="Tai Y."/>
            <person name="She G."/>
            <person name="Sun J."/>
            <person name="Cao H."/>
            <person name="Tong W."/>
            <person name="Gao Q."/>
            <person name="Li Y."/>
            <person name="Deng W."/>
            <person name="Jiang X."/>
            <person name="Wang W."/>
            <person name="Chen Q."/>
            <person name="Zhang S."/>
            <person name="Li H."/>
            <person name="Wu J."/>
            <person name="Wang P."/>
            <person name="Li P."/>
            <person name="Shi C."/>
            <person name="Zheng F."/>
            <person name="Jian J."/>
            <person name="Huang B."/>
            <person name="Shan D."/>
            <person name="Shi M."/>
            <person name="Fang C."/>
            <person name="Yue Y."/>
            <person name="Li F."/>
            <person name="Li D."/>
            <person name="Wei S."/>
            <person name="Han B."/>
            <person name="Jiang C."/>
            <person name="Yin Y."/>
            <person name="Xia T."/>
            <person name="Zhang Z."/>
            <person name="Bennetzen J.L."/>
            <person name="Zhao S."/>
            <person name="Wan X."/>
        </authorList>
    </citation>
    <scope>NUCLEOTIDE SEQUENCE [LARGE SCALE GENOMIC DNA]</scope>
    <source>
        <strain evidence="3">cv. Shuchazao</strain>
        <tissue evidence="2">Leaf</tissue>
    </source>
</reference>
<organism evidence="2 3">
    <name type="scientific">Camellia sinensis var. sinensis</name>
    <name type="common">China tea</name>
    <dbReference type="NCBI Taxonomy" id="542762"/>
    <lineage>
        <taxon>Eukaryota</taxon>
        <taxon>Viridiplantae</taxon>
        <taxon>Streptophyta</taxon>
        <taxon>Embryophyta</taxon>
        <taxon>Tracheophyta</taxon>
        <taxon>Spermatophyta</taxon>
        <taxon>Magnoliopsida</taxon>
        <taxon>eudicotyledons</taxon>
        <taxon>Gunneridae</taxon>
        <taxon>Pentapetalae</taxon>
        <taxon>asterids</taxon>
        <taxon>Ericales</taxon>
        <taxon>Theaceae</taxon>
        <taxon>Camellia</taxon>
    </lineage>
</organism>
<sequence length="133" mass="14824">MQSREGSAILRLPEEQAAMMGLRMNSESERESSRAEEASWRTPGREEEESGEVGVELEGELSLSRTDLHWWTSLECLSQEPFLMILSRAGMRTWFRPESASGEAISGGGVRWGSDLGVKSGDYSEEVKRTRPG</sequence>
<comment type="caution">
    <text evidence="2">The sequence shown here is derived from an EMBL/GenBank/DDBJ whole genome shotgun (WGS) entry which is preliminary data.</text>
</comment>
<name>A0A4S4EYL8_CAMSN</name>
<feature type="compositionally biased region" description="Acidic residues" evidence="1">
    <location>
        <begin position="46"/>
        <end position="58"/>
    </location>
</feature>
<accession>A0A4S4EYL8</accession>
<dbReference type="Proteomes" id="UP000306102">
    <property type="component" value="Unassembled WGS sequence"/>
</dbReference>
<protein>
    <submittedName>
        <fullName evidence="2">Uncharacterized protein</fullName>
    </submittedName>
</protein>
<evidence type="ECO:0000256" key="1">
    <source>
        <dbReference type="SAM" id="MobiDB-lite"/>
    </source>
</evidence>
<feature type="region of interest" description="Disordered" evidence="1">
    <location>
        <begin position="100"/>
        <end position="133"/>
    </location>
</feature>
<proteinExistence type="predicted"/>
<dbReference type="AlphaFoldDB" id="A0A4S4EYL8"/>
<evidence type="ECO:0000313" key="2">
    <source>
        <dbReference type="EMBL" id="THG21705.1"/>
    </source>
</evidence>
<dbReference type="EMBL" id="SDRB02001265">
    <property type="protein sequence ID" value="THG21705.1"/>
    <property type="molecule type" value="Genomic_DNA"/>
</dbReference>
<gene>
    <name evidence="2" type="ORF">TEA_015017</name>
</gene>
<evidence type="ECO:0000313" key="3">
    <source>
        <dbReference type="Proteomes" id="UP000306102"/>
    </source>
</evidence>